<dbReference type="Pfam" id="PF25164">
    <property type="entry name" value="CoiA_N"/>
    <property type="match status" value="1"/>
</dbReference>
<gene>
    <name evidence="3" type="ORF">FC64_GL000866</name>
</gene>
<comment type="caution">
    <text evidence="3">The sequence shown here is derived from an EMBL/GenBank/DDBJ whole genome shotgun (WGS) entry which is preliminary data.</text>
</comment>
<keyword evidence="4" id="KW-1185">Reference proteome</keyword>
<reference evidence="3 4" key="1">
    <citation type="journal article" date="2015" name="Genome Announc.">
        <title>Expanding the biotechnology potential of lactobacilli through comparative genomics of 213 strains and associated genera.</title>
        <authorList>
            <person name="Sun Z."/>
            <person name="Harris H.M."/>
            <person name="McCann A."/>
            <person name="Guo C."/>
            <person name="Argimon S."/>
            <person name="Zhang W."/>
            <person name="Yang X."/>
            <person name="Jeffery I.B."/>
            <person name="Cooney J.C."/>
            <person name="Kagawa T.F."/>
            <person name="Liu W."/>
            <person name="Song Y."/>
            <person name="Salvetti E."/>
            <person name="Wrobel A."/>
            <person name="Rasinkangas P."/>
            <person name="Parkhill J."/>
            <person name="Rea M.C."/>
            <person name="O'Sullivan O."/>
            <person name="Ritari J."/>
            <person name="Douillard F.P."/>
            <person name="Paul Ross R."/>
            <person name="Yang R."/>
            <person name="Briner A.E."/>
            <person name="Felis G.E."/>
            <person name="de Vos W.M."/>
            <person name="Barrangou R."/>
            <person name="Klaenhammer T.R."/>
            <person name="Caufield P.W."/>
            <person name="Cui Y."/>
            <person name="Zhang H."/>
            <person name="O'Toole P.W."/>
        </authorList>
    </citation>
    <scope>NUCLEOTIDE SEQUENCE [LARGE SCALE GENOMIC DNA]</scope>
    <source>
        <strain evidence="3 4">DSM 20653</strain>
    </source>
</reference>
<feature type="domain" description="Competence protein CoiA nuclease-like" evidence="1">
    <location>
        <begin position="57"/>
        <end position="182"/>
    </location>
</feature>
<accession>A0A0R1ZBC3</accession>
<dbReference type="InterPro" id="IPR057253">
    <property type="entry name" value="CoiA-like_N"/>
</dbReference>
<dbReference type="Pfam" id="PF06054">
    <property type="entry name" value="CoiA_nuc"/>
    <property type="match status" value="1"/>
</dbReference>
<evidence type="ECO:0000313" key="3">
    <source>
        <dbReference type="EMBL" id="KRM51679.1"/>
    </source>
</evidence>
<dbReference type="InterPro" id="IPR010330">
    <property type="entry name" value="CoiA_nuc"/>
</dbReference>
<organism evidence="3 4">
    <name type="scientific">Ligilactobacillus araffinosus DSM 20653</name>
    <dbReference type="NCBI Taxonomy" id="1423820"/>
    <lineage>
        <taxon>Bacteria</taxon>
        <taxon>Bacillati</taxon>
        <taxon>Bacillota</taxon>
        <taxon>Bacilli</taxon>
        <taxon>Lactobacillales</taxon>
        <taxon>Lactobacillaceae</taxon>
        <taxon>Ligilactobacillus</taxon>
    </lineage>
</organism>
<dbReference type="RefSeq" id="WP_057906738.1">
    <property type="nucleotide sequence ID" value="NZ_AYYZ01000029.1"/>
</dbReference>
<feature type="domain" description="Competence protein CoiA-like N-terminal" evidence="2">
    <location>
        <begin position="19"/>
        <end position="49"/>
    </location>
</feature>
<protein>
    <submittedName>
        <fullName evidence="3">Competence protein transcription factor</fullName>
    </submittedName>
</protein>
<evidence type="ECO:0000313" key="4">
    <source>
        <dbReference type="Proteomes" id="UP000051291"/>
    </source>
</evidence>
<dbReference type="STRING" id="1423820.FC64_GL000866"/>
<dbReference type="EMBL" id="AYYZ01000029">
    <property type="protein sequence ID" value="KRM51679.1"/>
    <property type="molecule type" value="Genomic_DNA"/>
</dbReference>
<evidence type="ECO:0000259" key="1">
    <source>
        <dbReference type="Pfam" id="PF06054"/>
    </source>
</evidence>
<evidence type="ECO:0000259" key="2">
    <source>
        <dbReference type="Pfam" id="PF25164"/>
    </source>
</evidence>
<dbReference type="AlphaFoldDB" id="A0A0R1ZBC3"/>
<dbReference type="PATRIC" id="fig|1423820.4.peg.888"/>
<sequence length="302" mass="36271">MFYALNSENQMIHASSADLSQKYYCPVCHQLVKLRTGKSNSKHFAHEQVSFSKQHHETNIHQAGKKLLMKWGSEMGYAVQSEIYFKKIKRRADVIFKLPRFQVAVEYQCSPISPTELTKRSQAYFQAGLRYIWFVGKRYCLHERISQQNAQFFRYHPNIGFYFIYLNTEMQRLELYYQIQQAAFLRSKYRIKFLANLKELIQFIRHAKENYLSRISVKMRLCQIRNLNRAEAYSAGMTRMLQIRCYLNHLEFHQEVLQSLSPVFDYPIYRYSKAYFQIATQLNIDDKKLLYQMPFINYHNFI</sequence>
<dbReference type="Proteomes" id="UP000051291">
    <property type="component" value="Unassembled WGS sequence"/>
</dbReference>
<name>A0A0R1ZBC3_9LACO</name>
<proteinExistence type="predicted"/>